<dbReference type="AlphaFoldDB" id="A0A667WTL1"/>
<reference evidence="8" key="2">
    <citation type="submission" date="2025-08" db="UniProtKB">
        <authorList>
            <consortium name="Ensembl"/>
        </authorList>
    </citation>
    <scope>IDENTIFICATION</scope>
</reference>
<dbReference type="Ensembl" id="ENSMMDT00005005924.1">
    <property type="protein sequence ID" value="ENSMMDP00005005772.1"/>
    <property type="gene ID" value="ENSMMDG00005003224.1"/>
</dbReference>
<dbReference type="GO" id="GO:0008173">
    <property type="term" value="F:RNA methyltransferase activity"/>
    <property type="evidence" value="ECO:0007669"/>
    <property type="project" value="InterPro"/>
</dbReference>
<keyword evidence="4 5" id="KW-0694">RNA-binding</keyword>
<dbReference type="GO" id="GO:0003723">
    <property type="term" value="F:RNA binding"/>
    <property type="evidence" value="ECO:0007669"/>
    <property type="project" value="UniProtKB-UniRule"/>
</dbReference>
<dbReference type="FunCoup" id="A0A667WTL1">
    <property type="interactions" value="67"/>
</dbReference>
<evidence type="ECO:0000256" key="6">
    <source>
        <dbReference type="SAM" id="MobiDB-lite"/>
    </source>
</evidence>
<dbReference type="PANTHER" id="PTHR22808">
    <property type="entry name" value="NCL1 YEAST -RELATED NOL1/NOP2/FMU SUN DOMAIN-CONTAINING"/>
    <property type="match status" value="1"/>
</dbReference>
<dbReference type="PROSITE" id="PS51686">
    <property type="entry name" value="SAM_MT_RSMB_NOP"/>
    <property type="match status" value="1"/>
</dbReference>
<dbReference type="Gene3D" id="6.20.240.40">
    <property type="match status" value="1"/>
</dbReference>
<protein>
    <submittedName>
        <fullName evidence="8">NOP2/Sun RNA methyltransferase 3</fullName>
    </submittedName>
</protein>
<dbReference type="InterPro" id="IPR029063">
    <property type="entry name" value="SAM-dependent_MTases_sf"/>
</dbReference>
<dbReference type="CDD" id="cd02440">
    <property type="entry name" value="AdoMet_MTases"/>
    <property type="match status" value="1"/>
</dbReference>
<dbReference type="GO" id="GO:0005762">
    <property type="term" value="C:mitochondrial large ribosomal subunit"/>
    <property type="evidence" value="ECO:0007669"/>
    <property type="project" value="TreeGrafter"/>
</dbReference>
<dbReference type="GeneTree" id="ENSGT00940000153665"/>
<dbReference type="InterPro" id="IPR049560">
    <property type="entry name" value="MeTrfase_RsmB-F_NOP2_cat"/>
</dbReference>
<feature type="binding site" evidence="5">
    <location>
        <position position="269"/>
    </location>
    <ligand>
        <name>S-adenosyl-L-methionine</name>
        <dbReference type="ChEBI" id="CHEBI:59789"/>
    </ligand>
</feature>
<dbReference type="InterPro" id="IPR001678">
    <property type="entry name" value="MeTrfase_RsmB-F_NOP2_dom"/>
</dbReference>
<reference evidence="8" key="3">
    <citation type="submission" date="2025-09" db="UniProtKB">
        <authorList>
            <consortium name="Ensembl"/>
        </authorList>
    </citation>
    <scope>IDENTIFICATION</scope>
</reference>
<feature type="binding site" evidence="5">
    <location>
        <begin position="246"/>
        <end position="252"/>
    </location>
    <ligand>
        <name>S-adenosyl-L-methionine</name>
        <dbReference type="ChEBI" id="CHEBI:59789"/>
    </ligand>
</feature>
<comment type="similarity">
    <text evidence="5">Belongs to the class I-like SAM-binding methyltransferase superfamily. RsmB/NOP family.</text>
</comment>
<evidence type="ECO:0000313" key="8">
    <source>
        <dbReference type="Ensembl" id="ENSMMDP00005005772.1"/>
    </source>
</evidence>
<keyword evidence="2 5" id="KW-0808">Transferase</keyword>
<feature type="compositionally biased region" description="Low complexity" evidence="6">
    <location>
        <begin position="176"/>
        <end position="193"/>
    </location>
</feature>
<dbReference type="Pfam" id="PF01189">
    <property type="entry name" value="Methyltr_RsmB-F"/>
    <property type="match status" value="1"/>
</dbReference>
<accession>A0A667WTL1</accession>
<dbReference type="PROSITE" id="PS51257">
    <property type="entry name" value="PROKAR_LIPOPROTEIN"/>
    <property type="match status" value="1"/>
</dbReference>
<evidence type="ECO:0000256" key="4">
    <source>
        <dbReference type="ARBA" id="ARBA00022884"/>
    </source>
</evidence>
<dbReference type="GeneID" id="115353971"/>
<evidence type="ECO:0000256" key="3">
    <source>
        <dbReference type="ARBA" id="ARBA00022691"/>
    </source>
</evidence>
<dbReference type="Gene3D" id="3.40.50.150">
    <property type="entry name" value="Vaccinia Virus protein VP39"/>
    <property type="match status" value="1"/>
</dbReference>
<organism evidence="8 9">
    <name type="scientific">Myripristis murdjan</name>
    <name type="common">pinecone soldierfish</name>
    <dbReference type="NCBI Taxonomy" id="586833"/>
    <lineage>
        <taxon>Eukaryota</taxon>
        <taxon>Metazoa</taxon>
        <taxon>Chordata</taxon>
        <taxon>Craniata</taxon>
        <taxon>Vertebrata</taxon>
        <taxon>Euteleostomi</taxon>
        <taxon>Actinopterygii</taxon>
        <taxon>Neopterygii</taxon>
        <taxon>Teleostei</taxon>
        <taxon>Neoteleostei</taxon>
        <taxon>Acanthomorphata</taxon>
        <taxon>Holocentriformes</taxon>
        <taxon>Holocentridae</taxon>
        <taxon>Myripristis</taxon>
    </lineage>
</organism>
<dbReference type="InParanoid" id="A0A667WTL1"/>
<proteinExistence type="inferred from homology"/>
<feature type="compositionally biased region" description="Polar residues" evidence="6">
    <location>
        <begin position="36"/>
        <end position="53"/>
    </location>
</feature>
<evidence type="ECO:0000259" key="7">
    <source>
        <dbReference type="PROSITE" id="PS51686"/>
    </source>
</evidence>
<keyword evidence="1 5" id="KW-0489">Methyltransferase</keyword>
<dbReference type="OrthoDB" id="8020218at2759"/>
<evidence type="ECO:0000256" key="1">
    <source>
        <dbReference type="ARBA" id="ARBA00022603"/>
    </source>
</evidence>
<dbReference type="SMR" id="A0A667WTL1"/>
<evidence type="ECO:0000256" key="5">
    <source>
        <dbReference type="PROSITE-ProRule" id="PRU01023"/>
    </source>
</evidence>
<dbReference type="PANTHER" id="PTHR22808:SF8">
    <property type="entry name" value="TRNA (CYTOSINE(34)-C(5))-METHYLTRANSFERASE, MITOCHONDRIAL"/>
    <property type="match status" value="1"/>
</dbReference>
<dbReference type="Proteomes" id="UP000472263">
    <property type="component" value="Chromosome 3"/>
</dbReference>
<keyword evidence="9" id="KW-1185">Reference proteome</keyword>
<gene>
    <name evidence="8" type="primary">NSUN3</name>
    <name evidence="8" type="synonym">nsun3</name>
</gene>
<keyword evidence="3 5" id="KW-0949">S-adenosyl-L-methionine</keyword>
<sequence>MLKQSLVIQKLNSKTPTCLQWFCSCEVDSYTGPDSVSQQPVGQKGAPTNQVTNRPKRERSACQPVLDCFDRQYCNELGNLWTTARAVLLDPHSWQYGVMLNRFTTLTGIRHVLQSQGFSSFLPQPDASTLHSTYSSTILASKEEIDKKSVFRPRYISECPPASDGSHLHLDHTTHSQSHQPQSEPLSPSSLSRPSLQCYVHPSALRFPSPAHRPGQLKQYYLLNAASLLPVLALKVRDGETVLDLCSAPGGKALAIMQTATPALLCCNEPDPHRRDWLAKTLESFIPLPLSNRVIISAQDGRSFGQSEAGMYDKVLIDAPCSNDRSWLYSSVALHGEERLKERAKLPLLQAQLLRSALSAVRPGGVVVYSTCTLSSSENYAVVEAVLNSCPEAEPEDLWEELVIPFSNHFTFSPAHPDQTQPGHRPSWHSQYGAVLSCHKNGVLVVPQPGKTWGPMFLCRIRRRK</sequence>
<dbReference type="RefSeq" id="XP_029899977.1">
    <property type="nucleotide sequence ID" value="XM_030044117.1"/>
</dbReference>
<dbReference type="PRINTS" id="PR02008">
    <property type="entry name" value="RCMTFAMILY"/>
</dbReference>
<feature type="region of interest" description="Disordered" evidence="6">
    <location>
        <begin position="162"/>
        <end position="193"/>
    </location>
</feature>
<dbReference type="InterPro" id="IPR023267">
    <property type="entry name" value="RCMT"/>
</dbReference>
<evidence type="ECO:0000256" key="2">
    <source>
        <dbReference type="ARBA" id="ARBA00022679"/>
    </source>
</evidence>
<feature type="active site" description="Nucleophile" evidence="5">
    <location>
        <position position="372"/>
    </location>
</feature>
<name>A0A667WTL1_9TELE</name>
<evidence type="ECO:0000313" key="9">
    <source>
        <dbReference type="Proteomes" id="UP000472263"/>
    </source>
</evidence>
<feature type="binding site" evidence="5">
    <location>
        <position position="318"/>
    </location>
    <ligand>
        <name>S-adenosyl-L-methionine</name>
        <dbReference type="ChEBI" id="CHEBI:59789"/>
    </ligand>
</feature>
<reference evidence="8" key="1">
    <citation type="submission" date="2019-06" db="EMBL/GenBank/DDBJ databases">
        <authorList>
            <consortium name="Wellcome Sanger Institute Data Sharing"/>
        </authorList>
    </citation>
    <scope>NUCLEOTIDE SEQUENCE [LARGE SCALE GENOMIC DNA]</scope>
</reference>
<dbReference type="SUPFAM" id="SSF53335">
    <property type="entry name" value="S-adenosyl-L-methionine-dependent methyltransferases"/>
    <property type="match status" value="1"/>
</dbReference>
<dbReference type="GO" id="GO:0031167">
    <property type="term" value="P:rRNA methylation"/>
    <property type="evidence" value="ECO:0007669"/>
    <property type="project" value="TreeGrafter"/>
</dbReference>
<feature type="binding site" evidence="5">
    <location>
        <position position="300"/>
    </location>
    <ligand>
        <name>S-adenosyl-L-methionine</name>
        <dbReference type="ChEBI" id="CHEBI:59789"/>
    </ligand>
</feature>
<dbReference type="CTD" id="63899"/>
<feature type="region of interest" description="Disordered" evidence="6">
    <location>
        <begin position="36"/>
        <end position="56"/>
    </location>
</feature>
<feature type="domain" description="SAM-dependent MTase RsmB/NOP-type" evidence="7">
    <location>
        <begin position="144"/>
        <end position="464"/>
    </location>
</feature>